<organism evidence="1 2">
    <name type="scientific">Colletotrichum higginsianum (strain IMI 349063)</name>
    <name type="common">Crucifer anthracnose fungus</name>
    <dbReference type="NCBI Taxonomy" id="759273"/>
    <lineage>
        <taxon>Eukaryota</taxon>
        <taxon>Fungi</taxon>
        <taxon>Dikarya</taxon>
        <taxon>Ascomycota</taxon>
        <taxon>Pezizomycotina</taxon>
        <taxon>Sordariomycetes</taxon>
        <taxon>Hypocreomycetidae</taxon>
        <taxon>Glomerellales</taxon>
        <taxon>Glomerellaceae</taxon>
        <taxon>Colletotrichum</taxon>
        <taxon>Colletotrichum destructivum species complex</taxon>
    </lineage>
</organism>
<proteinExistence type="predicted"/>
<accession>H1W4P8</accession>
<protein>
    <submittedName>
        <fullName evidence="1">Uncharacterized protein</fullName>
    </submittedName>
</protein>
<sequence>MTVDTVVTGVELALDKPGTVAALQGTRVDGLEVAEPRQKLACLSAPEGLGVGDGLLVQLLVVLETCSSSERGAAPVSQ</sequence>
<dbReference type="AlphaFoldDB" id="H1W4P8"/>
<dbReference type="HOGENOM" id="CLU_2621916_0_0_1"/>
<gene>
    <name evidence="1" type="ORF">CH063_15841</name>
</gene>
<name>H1W4P8_COLHI</name>
<reference evidence="2" key="1">
    <citation type="journal article" date="2012" name="Nat. Genet.">
        <title>Lifestyle transitions in plant pathogenic Colletotrichum fungi deciphered by genome and transcriptome analyses.</title>
        <authorList>
            <person name="O'Connell R.J."/>
            <person name="Thon M.R."/>
            <person name="Hacquard S."/>
            <person name="Amyotte S.G."/>
            <person name="Kleemann J."/>
            <person name="Torres M.F."/>
            <person name="Damm U."/>
            <person name="Buiate E.A."/>
            <person name="Epstein L."/>
            <person name="Alkan N."/>
            <person name="Altmueller J."/>
            <person name="Alvarado-Balderrama L."/>
            <person name="Bauser C.A."/>
            <person name="Becker C."/>
            <person name="Birren B.W."/>
            <person name="Chen Z."/>
            <person name="Choi J."/>
            <person name="Crouch J.A."/>
            <person name="Duvick J.P."/>
            <person name="Farman M.A."/>
            <person name="Gan P."/>
            <person name="Heiman D."/>
            <person name="Henrissat B."/>
            <person name="Howard R.J."/>
            <person name="Kabbage M."/>
            <person name="Koch C."/>
            <person name="Kracher B."/>
            <person name="Kubo Y."/>
            <person name="Law A.D."/>
            <person name="Lebrun M.-H."/>
            <person name="Lee Y.-H."/>
            <person name="Miyara I."/>
            <person name="Moore N."/>
            <person name="Neumann U."/>
            <person name="Nordstroem K."/>
            <person name="Panaccione D.G."/>
            <person name="Panstruga R."/>
            <person name="Place M."/>
            <person name="Proctor R.H."/>
            <person name="Prusky D."/>
            <person name="Rech G."/>
            <person name="Reinhardt R."/>
            <person name="Rollins J.A."/>
            <person name="Rounsley S."/>
            <person name="Schardl C.L."/>
            <person name="Schwartz D.C."/>
            <person name="Shenoy N."/>
            <person name="Shirasu K."/>
            <person name="Sikhakolli U.R."/>
            <person name="Stueber K."/>
            <person name="Sukno S.A."/>
            <person name="Sweigard J.A."/>
            <person name="Takano Y."/>
            <person name="Takahara H."/>
            <person name="Trail F."/>
            <person name="van der Does H.C."/>
            <person name="Voll L.M."/>
            <person name="Will I."/>
            <person name="Young S."/>
            <person name="Zeng Q."/>
            <person name="Zhang J."/>
            <person name="Zhou S."/>
            <person name="Dickman M.B."/>
            <person name="Schulze-Lefert P."/>
            <person name="Ver Loren van Themaat E."/>
            <person name="Ma L.-J."/>
            <person name="Vaillancourt L.J."/>
        </authorList>
    </citation>
    <scope>NUCLEOTIDE SEQUENCE [LARGE SCALE GENOMIC DNA]</scope>
    <source>
        <strain evidence="2">IMI 349063</strain>
    </source>
</reference>
<evidence type="ECO:0000313" key="1">
    <source>
        <dbReference type="EMBL" id="CCF47461.1"/>
    </source>
</evidence>
<dbReference type="Proteomes" id="UP000007174">
    <property type="component" value="Unassembled WGS sequence"/>
</dbReference>
<evidence type="ECO:0000313" key="2">
    <source>
        <dbReference type="Proteomes" id="UP000007174"/>
    </source>
</evidence>
<dbReference type="EMBL" id="CACQ02009749">
    <property type="protein sequence ID" value="CCF47461.1"/>
    <property type="molecule type" value="Genomic_DNA"/>
</dbReference>